<dbReference type="Pfam" id="PF02720">
    <property type="entry name" value="DUF222"/>
    <property type="match status" value="1"/>
</dbReference>
<keyword evidence="4" id="KW-1185">Reference proteome</keyword>
<evidence type="ECO:0000259" key="2">
    <source>
        <dbReference type="Pfam" id="PF02720"/>
    </source>
</evidence>
<name>A0AAD1MRP0_9MYCO</name>
<proteinExistence type="predicted"/>
<evidence type="ECO:0000256" key="1">
    <source>
        <dbReference type="SAM" id="MobiDB-lite"/>
    </source>
</evidence>
<feature type="compositionally biased region" description="Polar residues" evidence="1">
    <location>
        <begin position="134"/>
        <end position="143"/>
    </location>
</feature>
<dbReference type="InterPro" id="IPR003870">
    <property type="entry name" value="DUF222"/>
</dbReference>
<evidence type="ECO:0000313" key="3">
    <source>
        <dbReference type="EMBL" id="BBY16409.1"/>
    </source>
</evidence>
<gene>
    <name evidence="3" type="ORF">MLIT_20010</name>
</gene>
<feature type="domain" description="DUF222" evidence="2">
    <location>
        <begin position="14"/>
        <end position="121"/>
    </location>
</feature>
<reference evidence="3 4" key="1">
    <citation type="journal article" date="2019" name="Emerg. Microbes Infect.">
        <title>Comprehensive subspecies identification of 175 nontuberculous mycobacteria species based on 7547 genomic profiles.</title>
        <authorList>
            <person name="Matsumoto Y."/>
            <person name="Kinjo T."/>
            <person name="Motooka D."/>
            <person name="Nabeya D."/>
            <person name="Jung N."/>
            <person name="Uechi K."/>
            <person name="Horii T."/>
            <person name="Iida T."/>
            <person name="Fujita J."/>
            <person name="Nakamura S."/>
        </authorList>
    </citation>
    <scope>NUCLEOTIDE SEQUENCE [LARGE SCALE GENOMIC DNA]</scope>
    <source>
        <strain evidence="3 4">JCM 17423</strain>
    </source>
</reference>
<feature type="region of interest" description="Disordered" evidence="1">
    <location>
        <begin position="121"/>
        <end position="143"/>
    </location>
</feature>
<dbReference type="EMBL" id="AP022586">
    <property type="protein sequence ID" value="BBY16409.1"/>
    <property type="molecule type" value="Genomic_DNA"/>
</dbReference>
<dbReference type="AlphaFoldDB" id="A0AAD1MRP0"/>
<sequence>MHPIDRLEMLFGDLAELTAQRNAIDARIVEIAAEIDRDNLRGFTGARSMSALIAWKTGTTKRNADTVVAIAERLEEFPRCIEALREGRLSLDQVGVIAEGAADGSDAHYAQLAAGATVNHCVPRSNSHRDRNRNTNPRRLSGP</sequence>
<accession>A0AAD1MRP0</accession>
<dbReference type="Proteomes" id="UP000466607">
    <property type="component" value="Chromosome"/>
</dbReference>
<organism evidence="3 4">
    <name type="scientific">Mycolicibacterium litorale</name>
    <dbReference type="NCBI Taxonomy" id="758802"/>
    <lineage>
        <taxon>Bacteria</taxon>
        <taxon>Bacillati</taxon>
        <taxon>Actinomycetota</taxon>
        <taxon>Actinomycetes</taxon>
        <taxon>Mycobacteriales</taxon>
        <taxon>Mycobacteriaceae</taxon>
        <taxon>Mycolicibacterium</taxon>
    </lineage>
</organism>
<evidence type="ECO:0000313" key="4">
    <source>
        <dbReference type="Proteomes" id="UP000466607"/>
    </source>
</evidence>
<protein>
    <recommendedName>
        <fullName evidence="2">DUF222 domain-containing protein</fullName>
    </recommendedName>
</protein>